<keyword evidence="6" id="KW-0868">Chloride</keyword>
<comment type="similarity">
    <text evidence="5 6">Belongs to the anion channel-forming bestrophin (TC 1.A.46) family. Calcium-sensitive chloride channel subfamily.</text>
</comment>
<keyword evidence="6" id="KW-1003">Cell membrane</keyword>
<sequence length="707" mass="81986">MTISYTKECATVSLGNFLRLLFRWRGSIYKILLRETLIFTFVYYLINILYWYILDEENKVKFEHVATYFSFKDLEIPLTFIMGFFVNQVYSRWSSNFKSLPWIDSMMIRVAISIHGIDERGRLLRRTLARYINLCCVIVLRDVSEVVKKRFPTWDHLVKTGIMTENEVMEYLVKSKLHKEVYMYFLPLQWACNLVHKARKEERIDSDLMMVKLVQEIMKVRNQVATLIAYHWISLPLVYTQVVTIATHSFFVTNLIAKQSTYSAGDREIETYFPAILLIQFLFYMGWLKVAEVLIIPFGEDDDDFEINYIVDRNVQVSYLMVDDHYGKIPTLARDKHWFEEVTTIPHTVASMGLKRKPFAPSTADLKVPERLQSIVRKPSTMASSERLSSTGSAASIVSLYIKGTDERGRMIRRTLVRYINLSTLFVLRDISTAVKKRFPTMEHLVHSGFITETELSIFNEKEATYGEKVYMFWLPLQWACNLVTKAKREERIESDLQYKTVRYIQEILAIRGKIGMLSMLDWVPVPLVYTQVVTIAVYSFFCLCLLSRQFSLGSKALESINVPFFVILEFIFYIGLLKVAQVLLNPFGEDDDDFELNYIIDRNLQLCYLVVDEYHGRVPPVGVTAAEPHAEPAGAQAKISHGHKRTPFKPSTAELQIPLRLQAVVEQAVSLHKRQEGQRPKMADVVGQVMRLRRIQQDLTKNNGSV</sequence>
<dbReference type="PANTHER" id="PTHR10736">
    <property type="entry name" value="BESTROPHIN"/>
    <property type="match status" value="1"/>
</dbReference>
<evidence type="ECO:0000313" key="9">
    <source>
        <dbReference type="Proteomes" id="UP000030764"/>
    </source>
</evidence>
<keyword evidence="3 6" id="KW-1133">Transmembrane helix</keyword>
<feature type="transmembrane region" description="Helical" evidence="6">
    <location>
        <begin position="560"/>
        <end position="578"/>
    </location>
</feature>
<evidence type="ECO:0000313" key="7">
    <source>
        <dbReference type="EMBL" id="KFD54125.1"/>
    </source>
</evidence>
<dbReference type="GO" id="GO:0034707">
    <property type="term" value="C:chloride channel complex"/>
    <property type="evidence" value="ECO:0007669"/>
    <property type="project" value="UniProtKB-KW"/>
</dbReference>
<feature type="transmembrane region" description="Helical" evidence="6">
    <location>
        <begin position="31"/>
        <end position="54"/>
    </location>
</feature>
<keyword evidence="4 6" id="KW-0472">Membrane</keyword>
<evidence type="ECO:0000256" key="3">
    <source>
        <dbReference type="ARBA" id="ARBA00022989"/>
    </source>
</evidence>
<dbReference type="PANTHER" id="PTHR10736:SF0">
    <property type="entry name" value="BESTROPHIN HOMOLOG"/>
    <property type="match status" value="1"/>
</dbReference>
<name>A0A085MA79_9BILA</name>
<organism evidence="7 9">
    <name type="scientific">Trichuris suis</name>
    <name type="common">pig whipworm</name>
    <dbReference type="NCBI Taxonomy" id="68888"/>
    <lineage>
        <taxon>Eukaryota</taxon>
        <taxon>Metazoa</taxon>
        <taxon>Ecdysozoa</taxon>
        <taxon>Nematoda</taxon>
        <taxon>Enoplea</taxon>
        <taxon>Dorylaimia</taxon>
        <taxon>Trichinellida</taxon>
        <taxon>Trichuridae</taxon>
        <taxon>Trichuris</taxon>
    </lineage>
</organism>
<dbReference type="Proteomes" id="UP000030764">
    <property type="component" value="Unassembled WGS sequence"/>
</dbReference>
<dbReference type="Proteomes" id="UP000030758">
    <property type="component" value="Unassembled WGS sequence"/>
</dbReference>
<dbReference type="InterPro" id="IPR000615">
    <property type="entry name" value="Bestrophin"/>
</dbReference>
<comment type="function">
    <text evidence="6">Forms chloride channels.</text>
</comment>
<keyword evidence="9" id="KW-1185">Reference proteome</keyword>
<evidence type="ECO:0000256" key="5">
    <source>
        <dbReference type="ARBA" id="ARBA00034769"/>
    </source>
</evidence>
<keyword evidence="6" id="KW-0406">Ion transport</keyword>
<proteinExistence type="inferred from homology"/>
<gene>
    <name evidence="7" type="ORF">M513_04902</name>
    <name evidence="8" type="ORF">M514_04902</name>
</gene>
<evidence type="ECO:0000256" key="1">
    <source>
        <dbReference type="ARBA" id="ARBA00004370"/>
    </source>
</evidence>
<dbReference type="EMBL" id="KL363210">
    <property type="protein sequence ID" value="KFD54125.1"/>
    <property type="molecule type" value="Genomic_DNA"/>
</dbReference>
<keyword evidence="6" id="KW-0869">Chloride channel</keyword>
<dbReference type="Pfam" id="PF01062">
    <property type="entry name" value="Bestrophin"/>
    <property type="match status" value="2"/>
</dbReference>
<dbReference type="InterPro" id="IPR021134">
    <property type="entry name" value="Bestrophin-like"/>
</dbReference>
<keyword evidence="2 6" id="KW-0812">Transmembrane</keyword>
<protein>
    <recommendedName>
        <fullName evidence="6">Bestrophin homolog</fullName>
    </recommendedName>
</protein>
<dbReference type="AlphaFoldDB" id="A0A085MA79"/>
<keyword evidence="6" id="KW-0407">Ion channel</keyword>
<accession>A0A085MA79</accession>
<dbReference type="GO" id="GO:0005254">
    <property type="term" value="F:chloride channel activity"/>
    <property type="evidence" value="ECO:0007669"/>
    <property type="project" value="UniProtKB-KW"/>
</dbReference>
<evidence type="ECO:0000256" key="6">
    <source>
        <dbReference type="RuleBase" id="RU363126"/>
    </source>
</evidence>
<evidence type="ECO:0000256" key="4">
    <source>
        <dbReference type="ARBA" id="ARBA00023136"/>
    </source>
</evidence>
<reference evidence="7 9" key="1">
    <citation type="journal article" date="2014" name="Nat. Genet.">
        <title>Genome and transcriptome of the porcine whipworm Trichuris suis.</title>
        <authorList>
            <person name="Jex A.R."/>
            <person name="Nejsum P."/>
            <person name="Schwarz E.M."/>
            <person name="Hu L."/>
            <person name="Young N.D."/>
            <person name="Hall R.S."/>
            <person name="Korhonen P.K."/>
            <person name="Liao S."/>
            <person name="Thamsborg S."/>
            <person name="Xia J."/>
            <person name="Xu P."/>
            <person name="Wang S."/>
            <person name="Scheerlinck J.P."/>
            <person name="Hofmann A."/>
            <person name="Sternberg P.W."/>
            <person name="Wang J."/>
            <person name="Gasser R.B."/>
        </authorList>
    </citation>
    <scope>NUCLEOTIDE SEQUENCE [LARGE SCALE GENOMIC DNA]</scope>
    <source>
        <strain evidence="8">DCEP-RM93F</strain>
        <strain evidence="7">DCEP-RM93M</strain>
    </source>
</reference>
<evidence type="ECO:0000256" key="2">
    <source>
        <dbReference type="ARBA" id="ARBA00022692"/>
    </source>
</evidence>
<feature type="transmembrane region" description="Helical" evidence="6">
    <location>
        <begin position="528"/>
        <end position="548"/>
    </location>
</feature>
<dbReference type="GO" id="GO:0005886">
    <property type="term" value="C:plasma membrane"/>
    <property type="evidence" value="ECO:0007669"/>
    <property type="project" value="UniProtKB-SubCell"/>
</dbReference>
<dbReference type="EMBL" id="KL367483">
    <property type="protein sequence ID" value="KFD71253.1"/>
    <property type="molecule type" value="Genomic_DNA"/>
</dbReference>
<evidence type="ECO:0000313" key="8">
    <source>
        <dbReference type="EMBL" id="KFD71253.1"/>
    </source>
</evidence>
<keyword evidence="6" id="KW-0813">Transport</keyword>
<comment type="subcellular location">
    <subcellularLocation>
        <location evidence="6">Cell membrane</location>
        <topology evidence="6">Multi-pass membrane protein</topology>
    </subcellularLocation>
    <subcellularLocation>
        <location evidence="1">Membrane</location>
    </subcellularLocation>
</comment>